<dbReference type="EMBL" id="LJZO01000038">
    <property type="protein sequence ID" value="ROV92267.1"/>
    <property type="molecule type" value="Genomic_DNA"/>
</dbReference>
<dbReference type="Proteomes" id="UP000284375">
    <property type="component" value="Unassembled WGS sequence"/>
</dbReference>
<evidence type="ECO:0000313" key="2">
    <source>
        <dbReference type="Proteomes" id="UP000284375"/>
    </source>
</evidence>
<reference evidence="1 2" key="1">
    <citation type="submission" date="2015-09" db="EMBL/GenBank/DDBJ databases">
        <title>Host preference determinants of Valsa canker pathogens revealed by comparative genomics.</title>
        <authorList>
            <person name="Yin Z."/>
            <person name="Huang L."/>
        </authorList>
    </citation>
    <scope>NUCLEOTIDE SEQUENCE [LARGE SCALE GENOMIC DNA]</scope>
    <source>
        <strain evidence="1 2">YSFL</strain>
    </source>
</reference>
<protein>
    <submittedName>
        <fullName evidence="1">Uncharacterized protein</fullName>
    </submittedName>
</protein>
<accession>A0A423VML0</accession>
<comment type="caution">
    <text evidence="1">The sequence shown here is derived from an EMBL/GenBank/DDBJ whole genome shotgun (WGS) entry which is preliminary data.</text>
</comment>
<organism evidence="1 2">
    <name type="scientific">Cytospora chrysosperma</name>
    <name type="common">Cytospora canker fungus</name>
    <name type="synonym">Sphaeria chrysosperma</name>
    <dbReference type="NCBI Taxonomy" id="252740"/>
    <lineage>
        <taxon>Eukaryota</taxon>
        <taxon>Fungi</taxon>
        <taxon>Dikarya</taxon>
        <taxon>Ascomycota</taxon>
        <taxon>Pezizomycotina</taxon>
        <taxon>Sordariomycetes</taxon>
        <taxon>Sordariomycetidae</taxon>
        <taxon>Diaporthales</taxon>
        <taxon>Cytosporaceae</taxon>
        <taxon>Cytospora</taxon>
    </lineage>
</organism>
<gene>
    <name evidence="1" type="ORF">VSDG_07274</name>
</gene>
<keyword evidence="2" id="KW-1185">Reference proteome</keyword>
<dbReference type="AlphaFoldDB" id="A0A423VML0"/>
<name>A0A423VML0_CYTCH</name>
<sequence length="533" mass="59710">MGSVLVDDSPVGQNATKLFSVTPAAPISPAYMQKFTSAPVGPHFWGAEYEAGKIRPFPRHTGNVEIGELIGDGSVDACHKLVDDALTAISRIFTSIDKPDPKSRIGLVDLKMCPKLAKWKEERQKQGRVLPSKGKGLARTTDKVIELMDCAEWPAPLLTTNALFGVGMAAFLIGAYDPQVLYSNYCVDMAFYYEHGYDRVFPEFEPMFHAASDDPHARNSFAGYERREAAKAGLRYIRGKVELEREYLPHLTPGRSAKFDRRTAASIMWGESSLVGLAAEAITRGHDVAAVAADMIFSSPATDVVDVGSDLGNCETMNSFLNTADITNTGIVSEEALRRIYDAYSFTCARMFAERWATPTSPMNGQIYIWHMRDDRHLFLRRCLLGYEKVRRSKPNLREADMDEVFDEDYHTTGFSRPLKNACDGHETCNQVTEVIQGHERRELLGRLWYFLVVGPMEYVRSGVVSLEKEEELGNGLHECQAECWHESLVHEMSYLVCHASFHAWQVNFLMEAAMWGSFLDDGALNGKLDRAE</sequence>
<dbReference type="OrthoDB" id="640151at2759"/>
<proteinExistence type="predicted"/>
<evidence type="ECO:0000313" key="1">
    <source>
        <dbReference type="EMBL" id="ROV92267.1"/>
    </source>
</evidence>